<feature type="domain" description="Response regulatory" evidence="6">
    <location>
        <begin position="3"/>
        <end position="117"/>
    </location>
</feature>
<dbReference type="SUPFAM" id="SSF46894">
    <property type="entry name" value="C-terminal effector domain of the bipartite response regulators"/>
    <property type="match status" value="1"/>
</dbReference>
<dbReference type="EMBL" id="JANDBD010000017">
    <property type="protein sequence ID" value="MCP9276457.1"/>
    <property type="molecule type" value="Genomic_DNA"/>
</dbReference>
<dbReference type="PANTHER" id="PTHR48111">
    <property type="entry name" value="REGULATOR OF RPOS"/>
    <property type="match status" value="1"/>
</dbReference>
<gene>
    <name evidence="8" type="ORF">NM203_30145</name>
</gene>
<proteinExistence type="predicted"/>
<evidence type="ECO:0000256" key="5">
    <source>
        <dbReference type="PROSITE-ProRule" id="PRU01091"/>
    </source>
</evidence>
<dbReference type="InterPro" id="IPR016032">
    <property type="entry name" value="Sig_transdc_resp-reg_C-effctor"/>
</dbReference>
<name>A0ABT1MC62_9MYCO</name>
<dbReference type="PROSITE" id="PS51755">
    <property type="entry name" value="OMPR_PHOB"/>
    <property type="match status" value="1"/>
</dbReference>
<evidence type="ECO:0000259" key="6">
    <source>
        <dbReference type="PROSITE" id="PS50110"/>
    </source>
</evidence>
<feature type="modified residue" description="4-aspartylphosphate" evidence="4">
    <location>
        <position position="52"/>
    </location>
</feature>
<dbReference type="SMART" id="SM00448">
    <property type="entry name" value="REC"/>
    <property type="match status" value="1"/>
</dbReference>
<dbReference type="InterPro" id="IPR011006">
    <property type="entry name" value="CheY-like_superfamily"/>
</dbReference>
<evidence type="ECO:0000259" key="7">
    <source>
        <dbReference type="PROSITE" id="PS51755"/>
    </source>
</evidence>
<feature type="domain" description="OmpR/PhoB-type" evidence="7">
    <location>
        <begin position="127"/>
        <end position="233"/>
    </location>
</feature>
<evidence type="ECO:0000256" key="4">
    <source>
        <dbReference type="PROSITE-ProRule" id="PRU00169"/>
    </source>
</evidence>
<dbReference type="InterPro" id="IPR036388">
    <property type="entry name" value="WH-like_DNA-bd_sf"/>
</dbReference>
<keyword evidence="1 4" id="KW-0597">Phosphoprotein</keyword>
<dbReference type="Pfam" id="PF00486">
    <property type="entry name" value="Trans_reg_C"/>
    <property type="match status" value="1"/>
</dbReference>
<dbReference type="PANTHER" id="PTHR48111:SF40">
    <property type="entry name" value="PHOSPHATE REGULON TRANSCRIPTIONAL REGULATORY PROTEIN PHOB"/>
    <property type="match status" value="1"/>
</dbReference>
<dbReference type="SUPFAM" id="SSF52172">
    <property type="entry name" value="CheY-like"/>
    <property type="match status" value="1"/>
</dbReference>
<sequence length="240" mass="25989">MAHLLVVEDDDTIGTQLTDGLATHGHRVTWARTGAGALRESKSHDFELVLLDLGLPDLDGVHVCRELRAAQPGAVVVILTARDAEIDVVVGLDAGADDYLTKPFRFAELLARIRAHLRRGSVSATAESAIAIGELVIDTGSRVATFNGHRLKLRSREYDLLARLVADADTAVSRTDLMADVWDEHWYGSTKTLDVHVGILRRKLADAADQYSSDPSATPTITTLRGFGYRLDSPPGRGDA</sequence>
<comment type="caution">
    <text evidence="8">The sequence shown here is derived from an EMBL/GenBank/DDBJ whole genome shotgun (WGS) entry which is preliminary data.</text>
</comment>
<dbReference type="Gene3D" id="3.40.50.2300">
    <property type="match status" value="1"/>
</dbReference>
<keyword evidence="3 5" id="KW-0238">DNA-binding</keyword>
<evidence type="ECO:0000256" key="2">
    <source>
        <dbReference type="ARBA" id="ARBA00023012"/>
    </source>
</evidence>
<feature type="DNA-binding region" description="OmpR/PhoB-type" evidence="5">
    <location>
        <begin position="127"/>
        <end position="233"/>
    </location>
</feature>
<dbReference type="InterPro" id="IPR001789">
    <property type="entry name" value="Sig_transdc_resp-reg_receiver"/>
</dbReference>
<dbReference type="Gene3D" id="1.10.10.10">
    <property type="entry name" value="Winged helix-like DNA-binding domain superfamily/Winged helix DNA-binding domain"/>
    <property type="match status" value="1"/>
</dbReference>
<dbReference type="Gene3D" id="6.10.250.690">
    <property type="match status" value="1"/>
</dbReference>
<dbReference type="InterPro" id="IPR001867">
    <property type="entry name" value="OmpR/PhoB-type_DNA-bd"/>
</dbReference>
<evidence type="ECO:0000313" key="9">
    <source>
        <dbReference type="Proteomes" id="UP001651690"/>
    </source>
</evidence>
<dbReference type="InterPro" id="IPR039420">
    <property type="entry name" value="WalR-like"/>
</dbReference>
<accession>A0ABT1MC62</accession>
<dbReference type="Proteomes" id="UP001651690">
    <property type="component" value="Unassembled WGS sequence"/>
</dbReference>
<dbReference type="Pfam" id="PF00072">
    <property type="entry name" value="Response_reg"/>
    <property type="match status" value="1"/>
</dbReference>
<organism evidence="8 9">
    <name type="scientific">Mycolicibacterium arenosum</name>
    <dbReference type="NCBI Taxonomy" id="2952157"/>
    <lineage>
        <taxon>Bacteria</taxon>
        <taxon>Bacillati</taxon>
        <taxon>Actinomycetota</taxon>
        <taxon>Actinomycetes</taxon>
        <taxon>Mycobacteriales</taxon>
        <taxon>Mycobacteriaceae</taxon>
        <taxon>Mycolicibacterium</taxon>
    </lineage>
</organism>
<protein>
    <submittedName>
        <fullName evidence="8">Response regulator transcription factor</fullName>
    </submittedName>
</protein>
<evidence type="ECO:0000313" key="8">
    <source>
        <dbReference type="EMBL" id="MCP9276457.1"/>
    </source>
</evidence>
<dbReference type="CDD" id="cd00383">
    <property type="entry name" value="trans_reg_C"/>
    <property type="match status" value="1"/>
</dbReference>
<dbReference type="RefSeq" id="WP_255064488.1">
    <property type="nucleotide sequence ID" value="NZ_JANDBD010000017.1"/>
</dbReference>
<evidence type="ECO:0000256" key="3">
    <source>
        <dbReference type="ARBA" id="ARBA00023125"/>
    </source>
</evidence>
<keyword evidence="2" id="KW-0902">Two-component regulatory system</keyword>
<dbReference type="PROSITE" id="PS50110">
    <property type="entry name" value="RESPONSE_REGULATORY"/>
    <property type="match status" value="1"/>
</dbReference>
<evidence type="ECO:0000256" key="1">
    <source>
        <dbReference type="ARBA" id="ARBA00022553"/>
    </source>
</evidence>
<keyword evidence="9" id="KW-1185">Reference proteome</keyword>
<reference evidence="8 9" key="1">
    <citation type="submission" date="2022-06" db="EMBL/GenBank/DDBJ databases">
        <title>Mycolicibacterium sp. CAU 1645 isolated from seawater.</title>
        <authorList>
            <person name="Kim W."/>
        </authorList>
    </citation>
    <scope>NUCLEOTIDE SEQUENCE [LARGE SCALE GENOMIC DNA]</scope>
    <source>
        <strain evidence="8 9">CAU 1645</strain>
    </source>
</reference>
<dbReference type="SMART" id="SM00862">
    <property type="entry name" value="Trans_reg_C"/>
    <property type="match status" value="1"/>
</dbReference>